<dbReference type="InterPro" id="IPR036640">
    <property type="entry name" value="ABC1_TM_sf"/>
</dbReference>
<proteinExistence type="predicted"/>
<dbReference type="InterPro" id="IPR050173">
    <property type="entry name" value="ABC_transporter_C-like"/>
</dbReference>
<keyword evidence="10" id="KW-1185">Reference proteome</keyword>
<feature type="transmembrane region" description="Helical" evidence="7">
    <location>
        <begin position="37"/>
        <end position="57"/>
    </location>
</feature>
<keyword evidence="4" id="KW-0067">ATP-binding</keyword>
<evidence type="ECO:0000256" key="7">
    <source>
        <dbReference type="SAM" id="Phobius"/>
    </source>
</evidence>
<feature type="domain" description="ABC transmembrane type-1" evidence="8">
    <location>
        <begin position="210"/>
        <end position="319"/>
    </location>
</feature>
<evidence type="ECO:0000256" key="5">
    <source>
        <dbReference type="ARBA" id="ARBA00022989"/>
    </source>
</evidence>
<feature type="transmembrane region" description="Helical" evidence="7">
    <location>
        <begin position="244"/>
        <end position="263"/>
    </location>
</feature>
<evidence type="ECO:0000256" key="1">
    <source>
        <dbReference type="ARBA" id="ARBA00022448"/>
    </source>
</evidence>
<dbReference type="OrthoDB" id="1922901at2759"/>
<dbReference type="PANTHER" id="PTHR24223">
    <property type="entry name" value="ATP-BINDING CASSETTE SUB-FAMILY C"/>
    <property type="match status" value="1"/>
</dbReference>
<evidence type="ECO:0000256" key="3">
    <source>
        <dbReference type="ARBA" id="ARBA00022741"/>
    </source>
</evidence>
<protein>
    <submittedName>
        <fullName evidence="9">ABC transporter C family member 12-like isoform X4</fullName>
    </submittedName>
</protein>
<dbReference type="InterPro" id="IPR011527">
    <property type="entry name" value="ABC1_TM_dom"/>
</dbReference>
<dbReference type="Pfam" id="PF00664">
    <property type="entry name" value="ABC_membrane"/>
    <property type="match status" value="1"/>
</dbReference>
<accession>A0A5B6V260</accession>
<evidence type="ECO:0000256" key="4">
    <source>
        <dbReference type="ARBA" id="ARBA00022840"/>
    </source>
</evidence>
<dbReference type="PROSITE" id="PS50929">
    <property type="entry name" value="ABC_TM1F"/>
    <property type="match status" value="1"/>
</dbReference>
<dbReference type="Gene3D" id="1.20.1560.10">
    <property type="entry name" value="ABC transporter type 1, transmembrane domain"/>
    <property type="match status" value="1"/>
</dbReference>
<dbReference type="Proteomes" id="UP000325315">
    <property type="component" value="Unassembled WGS sequence"/>
</dbReference>
<name>A0A5B6V260_9ROSI</name>
<organism evidence="9 10">
    <name type="scientific">Gossypium australe</name>
    <dbReference type="NCBI Taxonomy" id="47621"/>
    <lineage>
        <taxon>Eukaryota</taxon>
        <taxon>Viridiplantae</taxon>
        <taxon>Streptophyta</taxon>
        <taxon>Embryophyta</taxon>
        <taxon>Tracheophyta</taxon>
        <taxon>Spermatophyta</taxon>
        <taxon>Magnoliopsida</taxon>
        <taxon>eudicotyledons</taxon>
        <taxon>Gunneridae</taxon>
        <taxon>Pentapetalae</taxon>
        <taxon>rosids</taxon>
        <taxon>malvids</taxon>
        <taxon>Malvales</taxon>
        <taxon>Malvaceae</taxon>
        <taxon>Malvoideae</taxon>
        <taxon>Gossypium</taxon>
    </lineage>
</organism>
<evidence type="ECO:0000313" key="9">
    <source>
        <dbReference type="EMBL" id="KAA3463194.1"/>
    </source>
</evidence>
<dbReference type="GO" id="GO:0016020">
    <property type="term" value="C:membrane"/>
    <property type="evidence" value="ECO:0007669"/>
    <property type="project" value="InterPro"/>
</dbReference>
<evidence type="ECO:0000256" key="6">
    <source>
        <dbReference type="ARBA" id="ARBA00023136"/>
    </source>
</evidence>
<sequence length="319" mass="36995">MAFEPLVWYCQPVATTAWTKVVDGAFGVYTSCAINSMATSLIIEATAWCSVLIMIWLETKSYICEFRWYVRFGIVYVLLGNAVLLNLVLPILFGILLLVYFPNLNPCPGYILVQNESYDDEEYKPLSGTEQICPERHANFISRISFGWITPLMQQGYRRPITEYDVWKLDTWDQTEMLIQKFHTCWAKESQRSKPWLLRALNNSLGRRFWWGGVIKVVFILCQYTEPILLNHLLQSIQQGDPAWFGYTYAFLMFLGVLCVVLLEAQYVQNIWRVGFRLRSTLVAAIFHKSLRLTHEVRKNFPSGRITNMITTDVNALQV</sequence>
<keyword evidence="3" id="KW-0547">Nucleotide-binding</keyword>
<reference evidence="10" key="1">
    <citation type="journal article" date="2019" name="Plant Biotechnol. J.">
        <title>Genome sequencing of the Australian wild diploid species Gossypium australe highlights disease resistance and delayed gland morphogenesis.</title>
        <authorList>
            <person name="Cai Y."/>
            <person name="Cai X."/>
            <person name="Wang Q."/>
            <person name="Wang P."/>
            <person name="Zhang Y."/>
            <person name="Cai C."/>
            <person name="Xu Y."/>
            <person name="Wang K."/>
            <person name="Zhou Z."/>
            <person name="Wang C."/>
            <person name="Geng S."/>
            <person name="Li B."/>
            <person name="Dong Q."/>
            <person name="Hou Y."/>
            <person name="Wang H."/>
            <person name="Ai P."/>
            <person name="Liu Z."/>
            <person name="Yi F."/>
            <person name="Sun M."/>
            <person name="An G."/>
            <person name="Cheng J."/>
            <person name="Zhang Y."/>
            <person name="Shi Q."/>
            <person name="Xie Y."/>
            <person name="Shi X."/>
            <person name="Chang Y."/>
            <person name="Huang F."/>
            <person name="Chen Y."/>
            <person name="Hong S."/>
            <person name="Mi L."/>
            <person name="Sun Q."/>
            <person name="Zhang L."/>
            <person name="Zhou B."/>
            <person name="Peng R."/>
            <person name="Zhang X."/>
            <person name="Liu F."/>
        </authorList>
    </citation>
    <scope>NUCLEOTIDE SEQUENCE [LARGE SCALE GENOMIC DNA]</scope>
    <source>
        <strain evidence="10">cv. PA1801</strain>
    </source>
</reference>
<dbReference type="SUPFAM" id="SSF90123">
    <property type="entry name" value="ABC transporter transmembrane region"/>
    <property type="match status" value="1"/>
</dbReference>
<keyword evidence="5 7" id="KW-1133">Transmembrane helix</keyword>
<dbReference type="PANTHER" id="PTHR24223:SF375">
    <property type="entry name" value="ABC TRANSPORTER C FAMILY MEMBER 11-RELATED"/>
    <property type="match status" value="1"/>
</dbReference>
<dbReference type="EMBL" id="SMMG02000009">
    <property type="protein sequence ID" value="KAA3463194.1"/>
    <property type="molecule type" value="Genomic_DNA"/>
</dbReference>
<evidence type="ECO:0000313" key="10">
    <source>
        <dbReference type="Proteomes" id="UP000325315"/>
    </source>
</evidence>
<evidence type="ECO:0000259" key="8">
    <source>
        <dbReference type="PROSITE" id="PS50929"/>
    </source>
</evidence>
<feature type="transmembrane region" description="Helical" evidence="7">
    <location>
        <begin position="69"/>
        <end position="101"/>
    </location>
</feature>
<evidence type="ECO:0000256" key="2">
    <source>
        <dbReference type="ARBA" id="ARBA00022692"/>
    </source>
</evidence>
<dbReference type="GO" id="GO:0005524">
    <property type="term" value="F:ATP binding"/>
    <property type="evidence" value="ECO:0007669"/>
    <property type="project" value="UniProtKB-KW"/>
</dbReference>
<gene>
    <name evidence="9" type="ORF">EPI10_029609</name>
</gene>
<comment type="caution">
    <text evidence="9">The sequence shown here is derived from an EMBL/GenBank/DDBJ whole genome shotgun (WGS) entry which is preliminary data.</text>
</comment>
<keyword evidence="2 7" id="KW-0812">Transmembrane</keyword>
<dbReference type="GO" id="GO:0140359">
    <property type="term" value="F:ABC-type transporter activity"/>
    <property type="evidence" value="ECO:0007669"/>
    <property type="project" value="InterPro"/>
</dbReference>
<dbReference type="AlphaFoldDB" id="A0A5B6V260"/>
<keyword evidence="6 7" id="KW-0472">Membrane</keyword>
<keyword evidence="1" id="KW-0813">Transport</keyword>